<dbReference type="EMBL" id="APNK01000002">
    <property type="protein sequence ID" value="KEZ78952.1"/>
    <property type="molecule type" value="Genomic_DNA"/>
</dbReference>
<dbReference type="Proteomes" id="UP000028302">
    <property type="component" value="Unassembled WGS sequence"/>
</dbReference>
<comment type="subcellular location">
    <subcellularLocation>
        <location evidence="1">Cytoplasm</location>
    </subcellularLocation>
</comment>
<dbReference type="eggNOG" id="COG2915">
    <property type="taxonomic scope" value="Bacteria"/>
</dbReference>
<dbReference type="Gene3D" id="1.10.3890.10">
    <property type="entry name" value="HflD-like"/>
    <property type="match status" value="1"/>
</dbReference>
<dbReference type="InterPro" id="IPR007451">
    <property type="entry name" value="HflD"/>
</dbReference>
<dbReference type="SUPFAM" id="SSF101322">
    <property type="entry name" value="YcfC-like"/>
    <property type="match status" value="1"/>
</dbReference>
<dbReference type="PANTHER" id="PTHR38100">
    <property type="entry name" value="HIGH FREQUENCY LYSOGENIZATION PROTEIN HFLD"/>
    <property type="match status" value="1"/>
</dbReference>
<keyword evidence="4" id="KW-0472">Membrane</keyword>
<dbReference type="AlphaFoldDB" id="A0A084IQG8"/>
<dbReference type="RefSeq" id="WP_037333495.1">
    <property type="nucleotide sequence ID" value="NZ_APNK01000002.1"/>
</dbReference>
<dbReference type="STRING" id="1304275.C41B8_02442"/>
<proteinExistence type="predicted"/>
<dbReference type="OrthoDB" id="9788031at2"/>
<evidence type="ECO:0000256" key="1">
    <source>
        <dbReference type="ARBA" id="ARBA00004496"/>
    </source>
</evidence>
<evidence type="ECO:0000256" key="2">
    <source>
        <dbReference type="ARBA" id="ARBA00022475"/>
    </source>
</evidence>
<evidence type="ECO:0000256" key="3">
    <source>
        <dbReference type="ARBA" id="ARBA00022490"/>
    </source>
</evidence>
<dbReference type="PANTHER" id="PTHR38100:SF1">
    <property type="entry name" value="HIGH FREQUENCY LYSOGENIZATION PROTEIN HFLD"/>
    <property type="match status" value="1"/>
</dbReference>
<keyword evidence="3" id="KW-0963">Cytoplasm</keyword>
<protein>
    <submittedName>
        <fullName evidence="5">Lysogenization regulator</fullName>
    </submittedName>
</protein>
<dbReference type="InterPro" id="IPR035932">
    <property type="entry name" value="HflD-like_sf"/>
</dbReference>
<reference evidence="5 6" key="1">
    <citation type="submission" date="2013-03" db="EMBL/GenBank/DDBJ databases">
        <title>Salinisphaera hydrothermalis C41B8 Genome Sequencing.</title>
        <authorList>
            <person name="Li C."/>
            <person name="Lai Q."/>
            <person name="Shao Z."/>
        </authorList>
    </citation>
    <scope>NUCLEOTIDE SEQUENCE [LARGE SCALE GENOMIC DNA]</scope>
    <source>
        <strain evidence="5 6">C41B8</strain>
    </source>
</reference>
<evidence type="ECO:0000256" key="4">
    <source>
        <dbReference type="ARBA" id="ARBA00023136"/>
    </source>
</evidence>
<keyword evidence="6" id="KW-1185">Reference proteome</keyword>
<gene>
    <name evidence="5" type="ORF">C41B8_02442</name>
</gene>
<sequence>MTQQNSTLENQALALAGVAQFTLYAHELATDGRDLPVRFERATQAIFCTDPDSAVDVYGDRSGVADGIRYLRVHLSGQRPDAQGAAVARYIGQILKLSGKVLGDEQALGRIRGAIDRARLAEPGDVADIFDAAYRETISPIRPQIMLHGEPTYLKNEFIQRRIRTQLLAAVRCGVMWRQCGGGFVSLFFRRKALLSALG</sequence>
<keyword evidence="2" id="KW-1003">Cell membrane</keyword>
<comment type="caution">
    <text evidence="5">The sequence shown here is derived from an EMBL/GenBank/DDBJ whole genome shotgun (WGS) entry which is preliminary data.</text>
</comment>
<dbReference type="Pfam" id="PF04356">
    <property type="entry name" value="DUF489"/>
    <property type="match status" value="1"/>
</dbReference>
<evidence type="ECO:0000313" key="6">
    <source>
        <dbReference type="Proteomes" id="UP000028302"/>
    </source>
</evidence>
<organism evidence="5 6">
    <name type="scientific">Salinisphaera hydrothermalis (strain C41B8)</name>
    <dbReference type="NCBI Taxonomy" id="1304275"/>
    <lineage>
        <taxon>Bacteria</taxon>
        <taxon>Pseudomonadati</taxon>
        <taxon>Pseudomonadota</taxon>
        <taxon>Gammaproteobacteria</taxon>
        <taxon>Salinisphaerales</taxon>
        <taxon>Salinisphaeraceae</taxon>
        <taxon>Salinisphaera</taxon>
    </lineage>
</organism>
<evidence type="ECO:0000313" key="5">
    <source>
        <dbReference type="EMBL" id="KEZ78952.1"/>
    </source>
</evidence>
<name>A0A084IQG8_SALHC</name>
<dbReference type="GO" id="GO:0005737">
    <property type="term" value="C:cytoplasm"/>
    <property type="evidence" value="ECO:0007669"/>
    <property type="project" value="UniProtKB-SubCell"/>
</dbReference>
<accession>A0A084IQG8</accession>